<evidence type="ECO:0000256" key="2">
    <source>
        <dbReference type="SAM" id="Coils"/>
    </source>
</evidence>
<dbReference type="InterPro" id="IPR058633">
    <property type="entry name" value="EmrA/FarA_HH"/>
</dbReference>
<feature type="coiled-coil region" evidence="2">
    <location>
        <begin position="148"/>
        <end position="179"/>
    </location>
</feature>
<dbReference type="EMBL" id="OZ026884">
    <property type="protein sequence ID" value="CAL1239673.1"/>
    <property type="molecule type" value="Genomic_DNA"/>
</dbReference>
<proteinExistence type="predicted"/>
<accession>A0ABM9NGH9</accession>
<gene>
    <name evidence="5" type="ORF">MECH1_V1_0897</name>
</gene>
<dbReference type="Gene3D" id="2.40.50.100">
    <property type="match status" value="1"/>
</dbReference>
<dbReference type="Gene3D" id="2.40.30.170">
    <property type="match status" value="1"/>
</dbReference>
<dbReference type="PANTHER" id="PTHR30386:SF19">
    <property type="entry name" value="MULTIDRUG EXPORT PROTEIN EMRA-RELATED"/>
    <property type="match status" value="1"/>
</dbReference>
<evidence type="ECO:0000256" key="3">
    <source>
        <dbReference type="SAM" id="MobiDB-lite"/>
    </source>
</evidence>
<reference evidence="5 6" key="1">
    <citation type="submission" date="2024-04" db="EMBL/GenBank/DDBJ databases">
        <authorList>
            <person name="Cremers G."/>
        </authorList>
    </citation>
    <scope>NUCLEOTIDE SEQUENCE [LARGE SCALE GENOMIC DNA]</scope>
    <source>
        <strain evidence="5">MeCH1-AG</strain>
    </source>
</reference>
<dbReference type="SUPFAM" id="SSF111369">
    <property type="entry name" value="HlyD-like secretion proteins"/>
    <property type="match status" value="1"/>
</dbReference>
<dbReference type="Proteomes" id="UP001497493">
    <property type="component" value="Chromosome"/>
</dbReference>
<evidence type="ECO:0000256" key="1">
    <source>
        <dbReference type="ARBA" id="ARBA00004196"/>
    </source>
</evidence>
<dbReference type="InterPro" id="IPR050739">
    <property type="entry name" value="MFP"/>
</dbReference>
<protein>
    <submittedName>
        <fullName evidence="5">Secretion protein HlyD family protein</fullName>
    </submittedName>
</protein>
<feature type="region of interest" description="Disordered" evidence="3">
    <location>
        <begin position="400"/>
        <end position="422"/>
    </location>
</feature>
<name>A0ABM9NGH9_9GAMM</name>
<dbReference type="PANTHER" id="PTHR30386">
    <property type="entry name" value="MEMBRANE FUSION SUBUNIT OF EMRAB-TOLC MULTIDRUG EFFLUX PUMP"/>
    <property type="match status" value="1"/>
</dbReference>
<evidence type="ECO:0000313" key="6">
    <source>
        <dbReference type="Proteomes" id="UP001497493"/>
    </source>
</evidence>
<comment type="subcellular location">
    <subcellularLocation>
        <location evidence="1">Cell envelope</location>
    </subcellularLocation>
</comment>
<evidence type="ECO:0000259" key="4">
    <source>
        <dbReference type="Pfam" id="PF25885"/>
    </source>
</evidence>
<dbReference type="Pfam" id="PF25885">
    <property type="entry name" value="HH_EMRA"/>
    <property type="match status" value="1"/>
</dbReference>
<keyword evidence="2" id="KW-0175">Coiled coil</keyword>
<sequence length="422" mass="46369">MKIHPKTIRARRRRRLVAVTLVLVAGALAYAYYWWHHGRFWVTTDNAFVTGNLIPVEADATGIVTEVLVDETQWVNKGDLLVRLDEHRAQAALGRRGGELGQTVRGISALFATRQQLCQKLVARSALLDRVRHDVVRFRAALPSGSVSEQTLQNAEDQERALEAELREAVAELKAIEARVGGTSRTEHPDIEAAKNRFIDAYLEWSRQRILAPASGFVAKRKAQVGDRVRPGDPLLTVVPLDHLWVEANLRETELHWVRPGQPARIVVDLYGQSVVYHGTVEGLVPGTGSVFALLPPDNATGNFIHIVERVPVRIALQKDEILKQPVRPGLSTVTAIDIRGEGKPVTTSLVETSTQEYSTDIFAREMAEAEAKAKAIIADNLAPKDDSLEAGCSAAQFSVAARSGAQPAGPAPRYAQRRSPR</sequence>
<keyword evidence="6" id="KW-1185">Reference proteome</keyword>
<organism evidence="5 6">
    <name type="scientific">Candidatus Methylocalor cossyra</name>
    <dbReference type="NCBI Taxonomy" id="3108543"/>
    <lineage>
        <taxon>Bacteria</taxon>
        <taxon>Pseudomonadati</taxon>
        <taxon>Pseudomonadota</taxon>
        <taxon>Gammaproteobacteria</taxon>
        <taxon>Methylococcales</taxon>
        <taxon>Methylococcaceae</taxon>
        <taxon>Candidatus Methylocalor</taxon>
    </lineage>
</organism>
<feature type="domain" description="Multidrug export protein EmrA/FarA alpha-helical hairpin" evidence="4">
    <location>
        <begin position="89"/>
        <end position="207"/>
    </location>
</feature>
<evidence type="ECO:0000313" key="5">
    <source>
        <dbReference type="EMBL" id="CAL1239673.1"/>
    </source>
</evidence>
<dbReference type="RefSeq" id="WP_348759216.1">
    <property type="nucleotide sequence ID" value="NZ_OZ026884.1"/>
</dbReference>